<name>A0A117M069_9BACT</name>
<dbReference type="Proteomes" id="UP000053860">
    <property type="component" value="Unassembled WGS sequence"/>
</dbReference>
<dbReference type="AlphaFoldDB" id="A0A117M069"/>
<evidence type="ECO:0000313" key="1">
    <source>
        <dbReference type="EMBL" id="KUK77157.1"/>
    </source>
</evidence>
<accession>A0A117M069</accession>
<evidence type="ECO:0000313" key="2">
    <source>
        <dbReference type="Proteomes" id="UP000053860"/>
    </source>
</evidence>
<comment type="caution">
    <text evidence="1">The sequence shown here is derived from an EMBL/GenBank/DDBJ whole genome shotgun (WGS) entry which is preliminary data.</text>
</comment>
<organism evidence="1 2">
    <name type="scientific">Proteiniphilum acetatigenes</name>
    <dbReference type="NCBI Taxonomy" id="294710"/>
    <lineage>
        <taxon>Bacteria</taxon>
        <taxon>Pseudomonadati</taxon>
        <taxon>Bacteroidota</taxon>
        <taxon>Bacteroidia</taxon>
        <taxon>Bacteroidales</taxon>
        <taxon>Dysgonomonadaceae</taxon>
        <taxon>Proteiniphilum</taxon>
    </lineage>
</organism>
<gene>
    <name evidence="1" type="ORF">XD92_0902</name>
</gene>
<sequence>MGFIRHMMAWKLTFEGFLFVFLTKTNAAFRDWNHLFIETSLRRGQLLMKRKKKRGVPLNYLIPFASHSKSKNRSQTTINGEKR</sequence>
<dbReference type="EMBL" id="LGGN01000159">
    <property type="protein sequence ID" value="KUK77157.1"/>
    <property type="molecule type" value="Genomic_DNA"/>
</dbReference>
<proteinExistence type="predicted"/>
<protein>
    <submittedName>
        <fullName evidence="1">Uncharacterized protein</fullName>
    </submittedName>
</protein>
<reference evidence="2" key="1">
    <citation type="journal article" date="2015" name="MBio">
        <title>Genome-Resolved Metagenomic Analysis Reveals Roles for Candidate Phyla and Other Microbial Community Members in Biogeochemical Transformations in Oil Reservoirs.</title>
        <authorList>
            <person name="Hu P."/>
            <person name="Tom L."/>
            <person name="Singh A."/>
            <person name="Thomas B.C."/>
            <person name="Baker B.J."/>
            <person name="Piceno Y.M."/>
            <person name="Andersen G.L."/>
            <person name="Banfield J.F."/>
        </authorList>
    </citation>
    <scope>NUCLEOTIDE SEQUENCE [LARGE SCALE GENOMIC DNA]</scope>
</reference>